<dbReference type="GeneID" id="118344684"/>
<dbReference type="InterPro" id="IPR036875">
    <property type="entry name" value="Znf_CCHC_sf"/>
</dbReference>
<proteinExistence type="predicted"/>
<dbReference type="Gene3D" id="4.10.60.10">
    <property type="entry name" value="Zinc finger, CCHC-type"/>
    <property type="match status" value="1"/>
</dbReference>
<evidence type="ECO:0000313" key="1">
    <source>
        <dbReference type="Proteomes" id="UP000235220"/>
    </source>
</evidence>
<dbReference type="OrthoDB" id="1909174at2759"/>
<name>A0A6P9EFS4_JUGRE</name>
<accession>A0A6P9EFS4</accession>
<evidence type="ECO:0000313" key="2">
    <source>
        <dbReference type="RefSeq" id="XP_035541682.1"/>
    </source>
</evidence>
<protein>
    <submittedName>
        <fullName evidence="2">Uncharacterized protein LOC118344684</fullName>
    </submittedName>
</protein>
<dbReference type="PANTHER" id="PTHR35317">
    <property type="entry name" value="OS04G0629600 PROTEIN"/>
    <property type="match status" value="1"/>
</dbReference>
<dbReference type="GO" id="GO:0003676">
    <property type="term" value="F:nucleic acid binding"/>
    <property type="evidence" value="ECO:0007669"/>
    <property type="project" value="InterPro"/>
</dbReference>
<sequence length="284" mass="32974">MNVVMTIKNVVADLTKGEKLDETNYDMWHRKIQNLFNEQEVFENLSHLMIQPDEGNTSQHRRDMEAYQAWAKKDRCACFTMLSSMHNDLIGEFENYPTAQYMWNHLKITYEGTSTTRLRALALRFEQYVMDPKHTMTKHLRSISALIRNLKAPGNNLTDKQQVTPVIQSLPESTWGQMKLALTHSENIMTFADISRHLELEAEHIDVHRNILLVAQAGKRKAFRPKRKQHGRFARLATSLRPRDGKVAKCHRGKRAGKDMSKMNCYNFGKIGHFTRECTKAKKT</sequence>
<dbReference type="AlphaFoldDB" id="A0A6P9EFS4"/>
<dbReference type="KEGG" id="jre:118344684"/>
<reference evidence="2" key="1">
    <citation type="submission" date="2025-08" db="UniProtKB">
        <authorList>
            <consortium name="RefSeq"/>
        </authorList>
    </citation>
    <scope>IDENTIFICATION</scope>
    <source>
        <tissue evidence="2">Leaves</tissue>
    </source>
</reference>
<gene>
    <name evidence="2" type="primary">LOC118344684</name>
</gene>
<dbReference type="RefSeq" id="XP_035541682.1">
    <property type="nucleotide sequence ID" value="XM_035685789.1"/>
</dbReference>
<dbReference type="Proteomes" id="UP000235220">
    <property type="component" value="Chromosome 15"/>
</dbReference>
<organism evidence="1 2">
    <name type="scientific">Juglans regia</name>
    <name type="common">English walnut</name>
    <dbReference type="NCBI Taxonomy" id="51240"/>
    <lineage>
        <taxon>Eukaryota</taxon>
        <taxon>Viridiplantae</taxon>
        <taxon>Streptophyta</taxon>
        <taxon>Embryophyta</taxon>
        <taxon>Tracheophyta</taxon>
        <taxon>Spermatophyta</taxon>
        <taxon>Magnoliopsida</taxon>
        <taxon>eudicotyledons</taxon>
        <taxon>Gunneridae</taxon>
        <taxon>Pentapetalae</taxon>
        <taxon>rosids</taxon>
        <taxon>fabids</taxon>
        <taxon>Fagales</taxon>
        <taxon>Juglandaceae</taxon>
        <taxon>Juglans</taxon>
    </lineage>
</organism>
<dbReference type="GO" id="GO:0008270">
    <property type="term" value="F:zinc ion binding"/>
    <property type="evidence" value="ECO:0007669"/>
    <property type="project" value="InterPro"/>
</dbReference>
<dbReference type="InParanoid" id="A0A6P9EFS4"/>
<dbReference type="SUPFAM" id="SSF57756">
    <property type="entry name" value="Retrovirus zinc finger-like domains"/>
    <property type="match status" value="1"/>
</dbReference>
<keyword evidence="1" id="KW-1185">Reference proteome</keyword>
<dbReference type="Pfam" id="PF14223">
    <property type="entry name" value="Retrotran_gag_2"/>
    <property type="match status" value="1"/>
</dbReference>
<dbReference type="PANTHER" id="PTHR35317:SF18">
    <property type="entry name" value="RNA-DIRECTED DNA POLYMERASE"/>
    <property type="match status" value="1"/>
</dbReference>